<dbReference type="Proteomes" id="UP000824165">
    <property type="component" value="Unassembled WGS sequence"/>
</dbReference>
<dbReference type="AlphaFoldDB" id="A0A9D1KPJ3"/>
<protein>
    <submittedName>
        <fullName evidence="1">Type I-E CRISPR-associated protein Cas7/Cse4/CasC</fullName>
    </submittedName>
</protein>
<dbReference type="NCBIfam" id="TIGR01869">
    <property type="entry name" value="casC_Cse4"/>
    <property type="match status" value="1"/>
</dbReference>
<comment type="caution">
    <text evidence="1">The sequence shown here is derived from an EMBL/GenBank/DDBJ whole genome shotgun (WGS) entry which is preliminary data.</text>
</comment>
<reference evidence="1" key="2">
    <citation type="journal article" date="2021" name="PeerJ">
        <title>Extensive microbial diversity within the chicken gut microbiome revealed by metagenomics and culture.</title>
        <authorList>
            <person name="Gilroy R."/>
            <person name="Ravi A."/>
            <person name="Getino M."/>
            <person name="Pursley I."/>
            <person name="Horton D.L."/>
            <person name="Alikhan N.F."/>
            <person name="Baker D."/>
            <person name="Gharbi K."/>
            <person name="Hall N."/>
            <person name="Watson M."/>
            <person name="Adriaenssens E.M."/>
            <person name="Foster-Nyarko E."/>
            <person name="Jarju S."/>
            <person name="Secka A."/>
            <person name="Antonio M."/>
            <person name="Oren A."/>
            <person name="Chaudhuri R.R."/>
            <person name="La Ragione R."/>
            <person name="Hildebrand F."/>
            <person name="Pallen M.J."/>
        </authorList>
    </citation>
    <scope>NUCLEOTIDE SEQUENCE</scope>
    <source>
        <strain evidence="1">CHK181-108</strain>
    </source>
</reference>
<gene>
    <name evidence="1" type="primary">cas7e</name>
    <name evidence="1" type="ORF">IAA60_02315</name>
</gene>
<accession>A0A9D1KPJ3</accession>
<reference evidence="1" key="1">
    <citation type="submission" date="2020-10" db="EMBL/GenBank/DDBJ databases">
        <authorList>
            <person name="Gilroy R."/>
        </authorList>
    </citation>
    <scope>NUCLEOTIDE SEQUENCE</scope>
    <source>
        <strain evidence="1">CHK181-108</strain>
    </source>
</reference>
<dbReference type="InterPro" id="IPR010148">
    <property type="entry name" value="CRISPR-assoc_prot_CT1975"/>
</dbReference>
<evidence type="ECO:0000313" key="1">
    <source>
        <dbReference type="EMBL" id="HIT84720.1"/>
    </source>
</evidence>
<organism evidence="1 2">
    <name type="scientific">Candidatus Ornithomonoglobus intestinigallinarum</name>
    <dbReference type="NCBI Taxonomy" id="2840894"/>
    <lineage>
        <taxon>Bacteria</taxon>
        <taxon>Bacillati</taxon>
        <taxon>Bacillota</taxon>
        <taxon>Clostridia</taxon>
        <taxon>Candidatus Ornithomonoglobus</taxon>
    </lineage>
</organism>
<sequence>MKNCYVDIHVIQTVPPSCVNRDDTGSPKTAVYGGTTRARVSSQSWKHAMRSMFKEIFDRDLLGDRTKRVAELVAERIKMTDGAIDDDKCQKLAIDACKSAGISMDKKKEQQSDVLMFISEAQARELARLAVEKNNGGDISGNDFKTALKEHPSVDMALFGRMVASDPSLNYDAAAQVAHSISTHTVHNEYDYFTAVDDLSPEDTAGAGHLGTIEYNSATLYRYATVNVNELRKNLGDKVTAKTVKGFVEAFVRSMPTGKQNTFANRTYPDYVYVAVRDDQPANFSGAFEKPITAGADANGAFEESGGYVGGSIKAFSEYSEEVYRNYVSKPAASWDVGKPAAGMGTEHVTFKELLNKVEEYITEKNCENEVM</sequence>
<evidence type="ECO:0000313" key="2">
    <source>
        <dbReference type="Proteomes" id="UP000824165"/>
    </source>
</evidence>
<dbReference type="EMBL" id="DVLU01000019">
    <property type="protein sequence ID" value="HIT84720.1"/>
    <property type="molecule type" value="Genomic_DNA"/>
</dbReference>
<dbReference type="Pfam" id="PF09344">
    <property type="entry name" value="Cas_CT1975"/>
    <property type="match status" value="1"/>
</dbReference>
<name>A0A9D1KPJ3_9FIRM</name>
<proteinExistence type="predicted"/>